<keyword evidence="4" id="KW-1185">Reference proteome</keyword>
<reference evidence="3 4" key="1">
    <citation type="submission" date="2024-06" db="EMBL/GenBank/DDBJ databases">
        <title>The Natural Products Discovery Center: Release of the First 8490 Sequenced Strains for Exploring Actinobacteria Biosynthetic Diversity.</title>
        <authorList>
            <person name="Kalkreuter E."/>
            <person name="Kautsar S.A."/>
            <person name="Yang D."/>
            <person name="Bader C.D."/>
            <person name="Teijaro C.N."/>
            <person name="Fluegel L."/>
            <person name="Davis C.M."/>
            <person name="Simpson J.R."/>
            <person name="Lauterbach L."/>
            <person name="Steele A.D."/>
            <person name="Gui C."/>
            <person name="Meng S."/>
            <person name="Li G."/>
            <person name="Viehrig K."/>
            <person name="Ye F."/>
            <person name="Su P."/>
            <person name="Kiefer A.F."/>
            <person name="Nichols A."/>
            <person name="Cepeda A.J."/>
            <person name="Yan W."/>
            <person name="Fan B."/>
            <person name="Jiang Y."/>
            <person name="Adhikari A."/>
            <person name="Zheng C.-J."/>
            <person name="Schuster L."/>
            <person name="Cowan T.M."/>
            <person name="Smanski M.J."/>
            <person name="Chevrette M.G."/>
            <person name="De Carvalho L.P.S."/>
            <person name="Shen B."/>
        </authorList>
    </citation>
    <scope>NUCLEOTIDE SEQUENCE [LARGE SCALE GENOMIC DNA]</scope>
    <source>
        <strain evidence="3 4">NPDC001615</strain>
    </source>
</reference>
<dbReference type="SUPFAM" id="SSF64288">
    <property type="entry name" value="Chorismate lyase-like"/>
    <property type="match status" value="1"/>
</dbReference>
<evidence type="ECO:0000256" key="1">
    <source>
        <dbReference type="SAM" id="MobiDB-lite"/>
    </source>
</evidence>
<gene>
    <name evidence="3" type="ORF">ABT188_12745</name>
</gene>
<name>A0ABV1SVP0_9ACTN</name>
<comment type="caution">
    <text evidence="3">The sequence shown here is derived from an EMBL/GenBank/DDBJ whole genome shotgun (WGS) entry which is preliminary data.</text>
</comment>
<evidence type="ECO:0000313" key="4">
    <source>
        <dbReference type="Proteomes" id="UP001496720"/>
    </source>
</evidence>
<protein>
    <submittedName>
        <fullName evidence="3">UTRA domain-containing protein</fullName>
    </submittedName>
</protein>
<dbReference type="SMART" id="SM00866">
    <property type="entry name" value="UTRA"/>
    <property type="match status" value="1"/>
</dbReference>
<dbReference type="InterPro" id="IPR050679">
    <property type="entry name" value="Bact_HTH_transcr_reg"/>
</dbReference>
<dbReference type="InterPro" id="IPR028978">
    <property type="entry name" value="Chorismate_lyase_/UTRA_dom_sf"/>
</dbReference>
<feature type="compositionally biased region" description="Polar residues" evidence="1">
    <location>
        <begin position="1"/>
        <end position="12"/>
    </location>
</feature>
<sequence>MSASNWVSTSLPYLTPQKKGNGDAWGAEAGAQGRRGTQRILHAGEVPAPAEVAKLLGVAGGEPVVVRRRLILLDELPNELTDTYYPLAVAQGTALARTAKIRGGAVTLLAELGHIGVLVREDVTATMPDEEERRALETAPEEPVLRLTRVTLDRENHPIQVDRMVMPALRQRLRYEIEIG</sequence>
<proteinExistence type="predicted"/>
<organism evidence="3 4">
    <name type="scientific">Streptomyces violaceorubidus</name>
    <dbReference type="NCBI Taxonomy" id="284042"/>
    <lineage>
        <taxon>Bacteria</taxon>
        <taxon>Bacillati</taxon>
        <taxon>Actinomycetota</taxon>
        <taxon>Actinomycetes</taxon>
        <taxon>Kitasatosporales</taxon>
        <taxon>Streptomycetaceae</taxon>
        <taxon>Streptomyces</taxon>
    </lineage>
</organism>
<dbReference type="Proteomes" id="UP001496720">
    <property type="component" value="Unassembled WGS sequence"/>
</dbReference>
<dbReference type="PANTHER" id="PTHR44846">
    <property type="entry name" value="MANNOSYL-D-GLYCERATE TRANSPORT/METABOLISM SYSTEM REPRESSOR MNGR-RELATED"/>
    <property type="match status" value="1"/>
</dbReference>
<dbReference type="RefSeq" id="WP_352147221.1">
    <property type="nucleotide sequence ID" value="NZ_JBEOZY010000009.1"/>
</dbReference>
<evidence type="ECO:0000313" key="3">
    <source>
        <dbReference type="EMBL" id="MER6165419.1"/>
    </source>
</evidence>
<feature type="domain" description="UbiC transcription regulator-associated" evidence="2">
    <location>
        <begin position="31"/>
        <end position="172"/>
    </location>
</feature>
<dbReference type="Pfam" id="PF07702">
    <property type="entry name" value="UTRA"/>
    <property type="match status" value="1"/>
</dbReference>
<accession>A0ABV1SVP0</accession>
<dbReference type="PANTHER" id="PTHR44846:SF17">
    <property type="entry name" value="GNTR-FAMILY TRANSCRIPTIONAL REGULATOR"/>
    <property type="match status" value="1"/>
</dbReference>
<dbReference type="EMBL" id="JBEOZY010000009">
    <property type="protein sequence ID" value="MER6165419.1"/>
    <property type="molecule type" value="Genomic_DNA"/>
</dbReference>
<evidence type="ECO:0000259" key="2">
    <source>
        <dbReference type="SMART" id="SM00866"/>
    </source>
</evidence>
<dbReference type="InterPro" id="IPR011663">
    <property type="entry name" value="UTRA"/>
</dbReference>
<dbReference type="Gene3D" id="3.40.1410.10">
    <property type="entry name" value="Chorismate lyase-like"/>
    <property type="match status" value="1"/>
</dbReference>
<feature type="region of interest" description="Disordered" evidence="1">
    <location>
        <begin position="1"/>
        <end position="31"/>
    </location>
</feature>